<dbReference type="PANTHER" id="PTHR34473">
    <property type="entry name" value="UPF0699 TRANSMEMBRANE PROTEIN YDBS"/>
    <property type="match status" value="1"/>
</dbReference>
<keyword evidence="2" id="KW-0812">Transmembrane</keyword>
<organism evidence="4 5">
    <name type="scientific">Nocardiopsis mwathae</name>
    <dbReference type="NCBI Taxonomy" id="1472723"/>
    <lineage>
        <taxon>Bacteria</taxon>
        <taxon>Bacillati</taxon>
        <taxon>Actinomycetota</taxon>
        <taxon>Actinomycetes</taxon>
        <taxon>Streptosporangiales</taxon>
        <taxon>Nocardiopsidaceae</taxon>
        <taxon>Nocardiopsis</taxon>
    </lineage>
</organism>
<name>A0A7W9YN12_9ACTN</name>
<evidence type="ECO:0000256" key="2">
    <source>
        <dbReference type="SAM" id="Phobius"/>
    </source>
</evidence>
<proteinExistence type="predicted"/>
<accession>A0A7W9YN12</accession>
<evidence type="ECO:0000256" key="1">
    <source>
        <dbReference type="SAM" id="MobiDB-lite"/>
    </source>
</evidence>
<feature type="compositionally biased region" description="Low complexity" evidence="1">
    <location>
        <begin position="16"/>
        <end position="41"/>
    </location>
</feature>
<evidence type="ECO:0000259" key="3">
    <source>
        <dbReference type="Pfam" id="PF03703"/>
    </source>
</evidence>
<feature type="transmembrane region" description="Helical" evidence="2">
    <location>
        <begin position="107"/>
        <end position="127"/>
    </location>
</feature>
<keyword evidence="5" id="KW-1185">Reference proteome</keyword>
<evidence type="ECO:0000313" key="5">
    <source>
        <dbReference type="Proteomes" id="UP000546642"/>
    </source>
</evidence>
<sequence>MPTSAEDTEHPAGEPVSASADRAEGAAAPEGAGSAVAPEGSDGTVERDGGGSAPEGGSAEEGAGTSAEGAPPAVPEAARSGVEAAFAAPGGTSWNRVAPELDWYRRLVVLAALVPAAVVGGTVIWVWSGWGWALAWVVLCVLGMAAGWVAAEPARRSWGYAEGRTDLYLTYGVVVRQLVVVPYGRMQVVDVTSNLLEQALGIATVQVRTAATTAATRIPGMPLDDAVELRDRLAARSETFSTGL</sequence>
<feature type="compositionally biased region" description="Low complexity" evidence="1">
    <location>
        <begin position="55"/>
        <end position="78"/>
    </location>
</feature>
<feature type="transmembrane region" description="Helical" evidence="2">
    <location>
        <begin position="133"/>
        <end position="151"/>
    </location>
</feature>
<dbReference type="InterPro" id="IPR005182">
    <property type="entry name" value="YdbS-like_PH"/>
</dbReference>
<evidence type="ECO:0000313" key="4">
    <source>
        <dbReference type="EMBL" id="MBB6175004.1"/>
    </source>
</evidence>
<protein>
    <recommendedName>
        <fullName evidence="3">YdbS-like PH domain-containing protein</fullName>
    </recommendedName>
</protein>
<gene>
    <name evidence="4" type="ORF">HNR23_005064</name>
</gene>
<dbReference type="AlphaFoldDB" id="A0A7W9YN12"/>
<dbReference type="PANTHER" id="PTHR34473:SF3">
    <property type="entry name" value="TRANSMEMBRANE PROTEIN-RELATED"/>
    <property type="match status" value="1"/>
</dbReference>
<keyword evidence="2" id="KW-0472">Membrane</keyword>
<feature type="region of interest" description="Disordered" evidence="1">
    <location>
        <begin position="1"/>
        <end position="78"/>
    </location>
</feature>
<dbReference type="EMBL" id="JACHDS010000001">
    <property type="protein sequence ID" value="MBB6175004.1"/>
    <property type="molecule type" value="Genomic_DNA"/>
</dbReference>
<keyword evidence="2" id="KW-1133">Transmembrane helix</keyword>
<dbReference type="Pfam" id="PF03703">
    <property type="entry name" value="bPH_2"/>
    <property type="match status" value="1"/>
</dbReference>
<feature type="domain" description="YdbS-like PH" evidence="3">
    <location>
        <begin position="156"/>
        <end position="233"/>
    </location>
</feature>
<comment type="caution">
    <text evidence="4">The sequence shown here is derived from an EMBL/GenBank/DDBJ whole genome shotgun (WGS) entry which is preliminary data.</text>
</comment>
<reference evidence="4 5" key="1">
    <citation type="submission" date="2020-08" db="EMBL/GenBank/DDBJ databases">
        <title>Sequencing the genomes of 1000 actinobacteria strains.</title>
        <authorList>
            <person name="Klenk H.-P."/>
        </authorList>
    </citation>
    <scope>NUCLEOTIDE SEQUENCE [LARGE SCALE GENOMIC DNA]</scope>
    <source>
        <strain evidence="4 5">DSM 46659</strain>
    </source>
</reference>
<dbReference type="Proteomes" id="UP000546642">
    <property type="component" value="Unassembled WGS sequence"/>
</dbReference>